<reference evidence="1" key="1">
    <citation type="journal article" date="2014" name="Int. J. Syst. Evol. Microbiol.">
        <title>Complete genome sequence of Corynebacterium casei LMG S-19264T (=DSM 44701T), isolated from a smear-ripened cheese.</title>
        <authorList>
            <consortium name="US DOE Joint Genome Institute (JGI-PGF)"/>
            <person name="Walter F."/>
            <person name="Albersmeier A."/>
            <person name="Kalinowski J."/>
            <person name="Ruckert C."/>
        </authorList>
    </citation>
    <scope>NUCLEOTIDE SEQUENCE</scope>
    <source>
        <strain evidence="1">KCTC 12344</strain>
    </source>
</reference>
<evidence type="ECO:0000313" key="4">
    <source>
        <dbReference type="Proteomes" id="UP000619512"/>
    </source>
</evidence>
<dbReference type="OrthoDB" id="8776148at2"/>
<reference evidence="2 3" key="2">
    <citation type="submission" date="2019-03" db="EMBL/GenBank/DDBJ databases">
        <title>Draft Genome Sequences of Six Type Strains of the Genus Massilia.</title>
        <authorList>
            <person name="Miess H."/>
            <person name="Frediansyhah A."/>
            <person name="Gross H."/>
        </authorList>
    </citation>
    <scope>NUCLEOTIDE SEQUENCE [LARGE SCALE GENOMIC DNA]</scope>
    <source>
        <strain evidence="2 3">DSM 17505</strain>
    </source>
</reference>
<evidence type="ECO:0000313" key="1">
    <source>
        <dbReference type="EMBL" id="GGY76679.1"/>
    </source>
</evidence>
<accession>A0A4P7BE48</accession>
<dbReference type="RefSeq" id="WP_134384522.1">
    <property type="nucleotide sequence ID" value="NZ_BMWW01000001.1"/>
</dbReference>
<organism evidence="1 4">
    <name type="scientific">Pseudoduganella plicata</name>
    <dbReference type="NCBI Taxonomy" id="321984"/>
    <lineage>
        <taxon>Bacteria</taxon>
        <taxon>Pseudomonadati</taxon>
        <taxon>Pseudomonadota</taxon>
        <taxon>Betaproteobacteria</taxon>
        <taxon>Burkholderiales</taxon>
        <taxon>Oxalobacteraceae</taxon>
        <taxon>Telluria group</taxon>
        <taxon>Pseudoduganella</taxon>
    </lineage>
</organism>
<dbReference type="Proteomes" id="UP000294359">
    <property type="component" value="Chromosome"/>
</dbReference>
<dbReference type="AlphaFoldDB" id="A0A4P7BE48"/>
<dbReference type="EMBL" id="BMWW01000001">
    <property type="protein sequence ID" value="GGY76679.1"/>
    <property type="molecule type" value="Genomic_DNA"/>
</dbReference>
<evidence type="ECO:0000313" key="2">
    <source>
        <dbReference type="EMBL" id="QBQ36237.1"/>
    </source>
</evidence>
<protein>
    <submittedName>
        <fullName evidence="1">Uncharacterized protein</fullName>
    </submittedName>
</protein>
<name>A0A4P7BE48_9BURK</name>
<proteinExistence type="predicted"/>
<reference evidence="1" key="3">
    <citation type="submission" date="2022-12" db="EMBL/GenBank/DDBJ databases">
        <authorList>
            <person name="Sun Q."/>
            <person name="Kim S."/>
        </authorList>
    </citation>
    <scope>NUCLEOTIDE SEQUENCE</scope>
    <source>
        <strain evidence="1">KCTC 12344</strain>
    </source>
</reference>
<dbReference type="Proteomes" id="UP000619512">
    <property type="component" value="Unassembled WGS sequence"/>
</dbReference>
<sequence>MAVMNIAVDGATVAAVDLARLDMFAVHLYGDLTSADAACLSCHGGTYPDDGPSTFRIWAEQALPGRTPMVTVTFTDSAPAAQLTQGKTIAEMFPDEPHSGRTDFTPTPAEEAELRNRPRVRAGFSWALRTSGGDDLAGRNGSDDDSFAFSVLWTPDYPTQARVNGSTTNIDNVLRRAGGTELYNGMLHVGDSVTFRCGD</sequence>
<evidence type="ECO:0000313" key="3">
    <source>
        <dbReference type="Proteomes" id="UP000294359"/>
    </source>
</evidence>
<gene>
    <name evidence="2" type="ORF">E1742_08795</name>
    <name evidence="1" type="ORF">GCM10007388_06790</name>
</gene>
<dbReference type="EMBL" id="CP038026">
    <property type="protein sequence ID" value="QBQ36237.1"/>
    <property type="molecule type" value="Genomic_DNA"/>
</dbReference>
<keyword evidence="3" id="KW-1185">Reference proteome</keyword>